<reference evidence="1" key="1">
    <citation type="submission" date="2022-08" db="UniProtKB">
        <authorList>
            <consortium name="EnsemblMetazoa"/>
        </authorList>
    </citation>
    <scope>IDENTIFICATION</scope>
    <source>
        <strain evidence="1">EBRO</strain>
    </source>
</reference>
<sequence length="119" mass="12797">MDGRGYPNHPNHRPFPVPSLLCTLGTLFLCRSALGYLLLHITIGKLVSLHSILSPPSTTVTKTAGVRWSASKSFFAGSKYTQVPAVVTDTSRPSTGSNRAAICAKRSATMATIKLIRKQ</sequence>
<name>A0A182J087_ANOAO</name>
<dbReference type="VEuPathDB" id="VectorBase:AATE008865"/>
<dbReference type="EnsemblMetazoa" id="AATE008865-RA">
    <property type="protein sequence ID" value="AATE008865-PA.1"/>
    <property type="gene ID" value="AATE008865"/>
</dbReference>
<accession>A0A182J087</accession>
<proteinExistence type="predicted"/>
<dbReference type="AlphaFoldDB" id="A0A182J087"/>
<protein>
    <submittedName>
        <fullName evidence="1">Uncharacterized protein</fullName>
    </submittedName>
</protein>
<evidence type="ECO:0000313" key="1">
    <source>
        <dbReference type="EnsemblMetazoa" id="AATE008865-PA.1"/>
    </source>
</evidence>
<organism evidence="1">
    <name type="scientific">Anopheles atroparvus</name>
    <name type="common">European mosquito</name>
    <dbReference type="NCBI Taxonomy" id="41427"/>
    <lineage>
        <taxon>Eukaryota</taxon>
        <taxon>Metazoa</taxon>
        <taxon>Ecdysozoa</taxon>
        <taxon>Arthropoda</taxon>
        <taxon>Hexapoda</taxon>
        <taxon>Insecta</taxon>
        <taxon>Pterygota</taxon>
        <taxon>Neoptera</taxon>
        <taxon>Endopterygota</taxon>
        <taxon>Diptera</taxon>
        <taxon>Nematocera</taxon>
        <taxon>Culicoidea</taxon>
        <taxon>Culicidae</taxon>
        <taxon>Anophelinae</taxon>
        <taxon>Anopheles</taxon>
    </lineage>
</organism>